<dbReference type="EMBL" id="SLUB01000014">
    <property type="protein sequence ID" value="THE12741.1"/>
    <property type="molecule type" value="Genomic_DNA"/>
</dbReference>
<dbReference type="InterPro" id="IPR010343">
    <property type="entry name" value="ArAE_1"/>
</dbReference>
<evidence type="ECO:0000256" key="4">
    <source>
        <dbReference type="ARBA" id="ARBA00022989"/>
    </source>
</evidence>
<dbReference type="OrthoDB" id="2931138at2"/>
<keyword evidence="8" id="KW-1185">Reference proteome</keyword>
<keyword evidence="2" id="KW-1003">Cell membrane</keyword>
<feature type="transmembrane region" description="Helical" evidence="6">
    <location>
        <begin position="63"/>
        <end position="81"/>
    </location>
</feature>
<evidence type="ECO:0008006" key="9">
    <source>
        <dbReference type="Google" id="ProtNLM"/>
    </source>
</evidence>
<dbReference type="Pfam" id="PF06081">
    <property type="entry name" value="ArAE_1"/>
    <property type="match status" value="1"/>
</dbReference>
<keyword evidence="5 6" id="KW-0472">Membrane</keyword>
<evidence type="ECO:0000256" key="2">
    <source>
        <dbReference type="ARBA" id="ARBA00022475"/>
    </source>
</evidence>
<evidence type="ECO:0000256" key="5">
    <source>
        <dbReference type="ARBA" id="ARBA00023136"/>
    </source>
</evidence>
<dbReference type="AlphaFoldDB" id="A0A4S3PSN9"/>
<sequence length="166" mass="18882">MMELQKKTFLNKNLSILTWKLSIGSFISWEVAELFGSHHPYLAPLTVILTIQSTMDKTISLSIKRMIGTIIGIFVTVLLAKHLPVEGWVLGTLVLLGCYISMFLKFDKKVLHQVSLTVLFVFVFEHQSKSYAMDRLRDSLVGVLVAGILQLVWFRLFSRKLKPNKG</sequence>
<keyword evidence="3 6" id="KW-0812">Transmembrane</keyword>
<comment type="caution">
    <text evidence="7">The sequence shown here is derived from an EMBL/GenBank/DDBJ whole genome shotgun (WGS) entry which is preliminary data.</text>
</comment>
<gene>
    <name evidence="7" type="ORF">E1I69_10125</name>
</gene>
<proteinExistence type="predicted"/>
<reference evidence="7 8" key="1">
    <citation type="journal article" date="2019" name="Indoor Air">
        <title>Impacts of indoor surface finishes on bacterial viability.</title>
        <authorList>
            <person name="Hu J."/>
            <person name="Maamar S.B."/>
            <person name="Glawe A.J."/>
            <person name="Gottel N."/>
            <person name="Gilbert J.A."/>
            <person name="Hartmann E.M."/>
        </authorList>
    </citation>
    <scope>NUCLEOTIDE SEQUENCE [LARGE SCALE GENOMIC DNA]</scope>
    <source>
        <strain evidence="7 8">AF060A6</strain>
    </source>
</reference>
<evidence type="ECO:0000256" key="6">
    <source>
        <dbReference type="SAM" id="Phobius"/>
    </source>
</evidence>
<feature type="transmembrane region" description="Helical" evidence="6">
    <location>
        <begin position="87"/>
        <end position="104"/>
    </location>
</feature>
<dbReference type="Proteomes" id="UP000306477">
    <property type="component" value="Unassembled WGS sequence"/>
</dbReference>
<comment type="subcellular location">
    <subcellularLocation>
        <location evidence="1">Cell membrane</location>
        <topology evidence="1">Multi-pass membrane protein</topology>
    </subcellularLocation>
</comment>
<dbReference type="RefSeq" id="WP_136379491.1">
    <property type="nucleotide sequence ID" value="NZ_SLUB01000014.1"/>
</dbReference>
<name>A0A4S3PSN9_9BACI</name>
<dbReference type="GO" id="GO:0005886">
    <property type="term" value="C:plasma membrane"/>
    <property type="evidence" value="ECO:0007669"/>
    <property type="project" value="UniProtKB-SubCell"/>
</dbReference>
<accession>A0A4S3PSN9</accession>
<organism evidence="7 8">
    <name type="scientific">Bacillus timonensis</name>
    <dbReference type="NCBI Taxonomy" id="1033734"/>
    <lineage>
        <taxon>Bacteria</taxon>
        <taxon>Bacillati</taxon>
        <taxon>Bacillota</taxon>
        <taxon>Bacilli</taxon>
        <taxon>Bacillales</taxon>
        <taxon>Bacillaceae</taxon>
        <taxon>Bacillus</taxon>
    </lineage>
</organism>
<keyword evidence="4 6" id="KW-1133">Transmembrane helix</keyword>
<protein>
    <recommendedName>
        <fullName evidence="9">FUSC family protein</fullName>
    </recommendedName>
</protein>
<evidence type="ECO:0000313" key="7">
    <source>
        <dbReference type="EMBL" id="THE12741.1"/>
    </source>
</evidence>
<evidence type="ECO:0000256" key="1">
    <source>
        <dbReference type="ARBA" id="ARBA00004651"/>
    </source>
</evidence>
<feature type="transmembrane region" description="Helical" evidence="6">
    <location>
        <begin position="140"/>
        <end position="157"/>
    </location>
</feature>
<evidence type="ECO:0000256" key="3">
    <source>
        <dbReference type="ARBA" id="ARBA00022692"/>
    </source>
</evidence>
<evidence type="ECO:0000313" key="8">
    <source>
        <dbReference type="Proteomes" id="UP000306477"/>
    </source>
</evidence>